<dbReference type="Proteomes" id="UP000265719">
    <property type="component" value="Chromosome"/>
</dbReference>
<dbReference type="EMBL" id="CP063196">
    <property type="protein sequence ID" value="UOE21773.1"/>
    <property type="molecule type" value="Genomic_DNA"/>
</dbReference>
<dbReference type="AlphaFoldDB" id="A0AA97M614"/>
<reference evidence="2" key="1">
    <citation type="submission" date="2020-10" db="EMBL/GenBank/DDBJ databases">
        <title>De novo genome project of the cellulose decomposer Thermobifida halotolerans type strain.</title>
        <authorList>
            <person name="Nagy I."/>
            <person name="Horvath B."/>
            <person name="Kukolya J."/>
            <person name="Nagy I."/>
            <person name="Orsini M."/>
        </authorList>
    </citation>
    <scope>NUCLEOTIDE SEQUENCE</scope>
    <source>
        <strain evidence="2">DSM 44931</strain>
    </source>
</reference>
<accession>A0AA97M614</accession>
<name>A0AA97M614_9ACTN</name>
<protein>
    <submittedName>
        <fullName evidence="2">DUF2399 domain-containing protein</fullName>
    </submittedName>
</protein>
<sequence>MPPGRITDVPWDAGLAEEMRARQEAVPEERVADLLLADLARYASAGE</sequence>
<keyword evidence="3" id="KW-1185">Reference proteome</keyword>
<feature type="domain" description="DUF2399" evidence="1">
    <location>
        <begin position="4"/>
        <end position="39"/>
    </location>
</feature>
<evidence type="ECO:0000313" key="2">
    <source>
        <dbReference type="EMBL" id="UOE21773.1"/>
    </source>
</evidence>
<gene>
    <name evidence="2" type="ORF">NI17_000485</name>
</gene>
<proteinExistence type="predicted"/>
<organism evidence="2 3">
    <name type="scientific">Thermobifida halotolerans</name>
    <dbReference type="NCBI Taxonomy" id="483545"/>
    <lineage>
        <taxon>Bacteria</taxon>
        <taxon>Bacillati</taxon>
        <taxon>Actinomycetota</taxon>
        <taxon>Actinomycetes</taxon>
        <taxon>Streptosporangiales</taxon>
        <taxon>Nocardiopsidaceae</taxon>
        <taxon>Thermobifida</taxon>
    </lineage>
</organism>
<evidence type="ECO:0000259" key="1">
    <source>
        <dbReference type="Pfam" id="PF09664"/>
    </source>
</evidence>
<dbReference type="KEGG" id="thao:NI17_000485"/>
<evidence type="ECO:0000313" key="3">
    <source>
        <dbReference type="Proteomes" id="UP000265719"/>
    </source>
</evidence>
<dbReference type="Pfam" id="PF09664">
    <property type="entry name" value="DUF2399"/>
    <property type="match status" value="1"/>
</dbReference>
<dbReference type="InterPro" id="IPR024465">
    <property type="entry name" value="DUF2399"/>
</dbReference>